<reference evidence="2" key="1">
    <citation type="journal article" date="2014" name="Int. J. Syst. Evol. Microbiol.">
        <title>Complete genome sequence of Corynebacterium casei LMG S-19264T (=DSM 44701T), isolated from a smear-ripened cheese.</title>
        <authorList>
            <consortium name="US DOE Joint Genome Institute (JGI-PGF)"/>
            <person name="Walter F."/>
            <person name="Albersmeier A."/>
            <person name="Kalinowski J."/>
            <person name="Ruckert C."/>
        </authorList>
    </citation>
    <scope>NUCLEOTIDE SEQUENCE</scope>
    <source>
        <strain evidence="2">JCM 31311</strain>
    </source>
</reference>
<feature type="region of interest" description="Disordered" evidence="1">
    <location>
        <begin position="53"/>
        <end position="73"/>
    </location>
</feature>
<accession>A0A918KV56</accession>
<feature type="compositionally biased region" description="Polar residues" evidence="1">
    <location>
        <begin position="64"/>
        <end position="73"/>
    </location>
</feature>
<dbReference type="Proteomes" id="UP000603865">
    <property type="component" value="Unassembled WGS sequence"/>
</dbReference>
<evidence type="ECO:0000313" key="2">
    <source>
        <dbReference type="EMBL" id="GGR34760.1"/>
    </source>
</evidence>
<dbReference type="AlphaFoldDB" id="A0A918KV56"/>
<protein>
    <submittedName>
        <fullName evidence="2">Uncharacterized protein</fullName>
    </submittedName>
</protein>
<keyword evidence="3" id="KW-1185">Reference proteome</keyword>
<evidence type="ECO:0000256" key="1">
    <source>
        <dbReference type="SAM" id="MobiDB-lite"/>
    </source>
</evidence>
<gene>
    <name evidence="2" type="ORF">GCM10008957_51060</name>
</gene>
<reference evidence="2" key="2">
    <citation type="submission" date="2020-09" db="EMBL/GenBank/DDBJ databases">
        <authorList>
            <person name="Sun Q."/>
            <person name="Ohkuma M."/>
        </authorList>
    </citation>
    <scope>NUCLEOTIDE SEQUENCE</scope>
    <source>
        <strain evidence="2">JCM 31311</strain>
    </source>
</reference>
<comment type="caution">
    <text evidence="2">The sequence shown here is derived from an EMBL/GenBank/DDBJ whole genome shotgun (WGS) entry which is preliminary data.</text>
</comment>
<organism evidence="2 3">
    <name type="scientific">Deinococcus ruber</name>
    <dbReference type="NCBI Taxonomy" id="1848197"/>
    <lineage>
        <taxon>Bacteria</taxon>
        <taxon>Thermotogati</taxon>
        <taxon>Deinococcota</taxon>
        <taxon>Deinococci</taxon>
        <taxon>Deinococcales</taxon>
        <taxon>Deinococcaceae</taxon>
        <taxon>Deinococcus</taxon>
    </lineage>
</organism>
<proteinExistence type="predicted"/>
<evidence type="ECO:0000313" key="3">
    <source>
        <dbReference type="Proteomes" id="UP000603865"/>
    </source>
</evidence>
<dbReference type="EMBL" id="BMQL01000065">
    <property type="protein sequence ID" value="GGR34760.1"/>
    <property type="molecule type" value="Genomic_DNA"/>
</dbReference>
<sequence length="73" mass="8154">MELYDPRPTPDSLDLNRTYDCFLLALEHAPPSQHCLVLLGNLIADRPSVLQSSQQLQPLHPNMGDNSWTTPNG</sequence>
<name>A0A918KV56_9DEIO</name>